<evidence type="ECO:0000313" key="2">
    <source>
        <dbReference type="EMBL" id="MCW3796958.1"/>
    </source>
</evidence>
<feature type="compositionally biased region" description="Polar residues" evidence="1">
    <location>
        <begin position="34"/>
        <end position="72"/>
    </location>
</feature>
<dbReference type="RefSeq" id="WP_264880987.1">
    <property type="nucleotide sequence ID" value="NZ_JAPDOB010000001.1"/>
</dbReference>
<evidence type="ECO:0000313" key="3">
    <source>
        <dbReference type="Proteomes" id="UP001526246"/>
    </source>
</evidence>
<sequence length="291" mass="27497">MASTNNGLPEGTDAVIEGGGTGGSGGTAGRSGTVNQGGSPSTATNSTGGRTSMTAGDTGTDSLITGQTTDQGRSLGGGSGGSGSGGGDTTGSGGGSDGSNKSGIRGIISTAGTKAKDEATSRARGFVGQGLTSSSATLGNVAGIIEDTVEQIGERLGPQYADYARTASQTIQRYATTLENKDPDELVDDVRGIVRKSPSVALGAAAIIGFGLARLLRAGISESASGSTGTSSDSSSMRSTGGSSSAGSTGGSSTSVSTGASSLTGATSGGASTGTTGGTGGSLAGRTQPKA</sequence>
<comment type="caution">
    <text evidence="2">The sequence shown here is derived from an EMBL/GenBank/DDBJ whole genome shotgun (WGS) entry which is preliminary data.</text>
</comment>
<feature type="compositionally biased region" description="Gly residues" evidence="1">
    <location>
        <begin position="74"/>
        <end position="97"/>
    </location>
</feature>
<name>A0ABT3JD02_9SPHN</name>
<proteinExistence type="predicted"/>
<feature type="compositionally biased region" description="Low complexity" evidence="1">
    <location>
        <begin position="223"/>
        <end position="266"/>
    </location>
</feature>
<evidence type="ECO:0000256" key="1">
    <source>
        <dbReference type="SAM" id="MobiDB-lite"/>
    </source>
</evidence>
<feature type="compositionally biased region" description="Gly residues" evidence="1">
    <location>
        <begin position="17"/>
        <end position="29"/>
    </location>
</feature>
<protein>
    <submittedName>
        <fullName evidence="2">Uncharacterized protein</fullName>
    </submittedName>
</protein>
<reference evidence="2 3" key="1">
    <citation type="submission" date="2022-10" db="EMBL/GenBank/DDBJ databases">
        <title>Sphingomonas sp.</title>
        <authorList>
            <person name="Jin C."/>
        </authorList>
    </citation>
    <scope>NUCLEOTIDE SEQUENCE [LARGE SCALE GENOMIC DNA]</scope>
    <source>
        <strain evidence="2 3">BN140010</strain>
    </source>
</reference>
<organism evidence="2 3">
    <name type="scientific">Sphingomonas arvum</name>
    <dbReference type="NCBI Taxonomy" id="2992113"/>
    <lineage>
        <taxon>Bacteria</taxon>
        <taxon>Pseudomonadati</taxon>
        <taxon>Pseudomonadota</taxon>
        <taxon>Alphaproteobacteria</taxon>
        <taxon>Sphingomonadales</taxon>
        <taxon>Sphingomonadaceae</taxon>
        <taxon>Sphingomonas</taxon>
    </lineage>
</organism>
<gene>
    <name evidence="2" type="ORF">OMW55_03950</name>
</gene>
<dbReference type="EMBL" id="JAPDOB010000001">
    <property type="protein sequence ID" value="MCW3796958.1"/>
    <property type="molecule type" value="Genomic_DNA"/>
</dbReference>
<feature type="compositionally biased region" description="Gly residues" evidence="1">
    <location>
        <begin position="267"/>
        <end position="283"/>
    </location>
</feature>
<dbReference type="Proteomes" id="UP001526246">
    <property type="component" value="Unassembled WGS sequence"/>
</dbReference>
<feature type="region of interest" description="Disordered" evidence="1">
    <location>
        <begin position="1"/>
        <end position="105"/>
    </location>
</feature>
<feature type="region of interest" description="Disordered" evidence="1">
    <location>
        <begin position="223"/>
        <end position="291"/>
    </location>
</feature>
<accession>A0ABT3JD02</accession>
<keyword evidence="3" id="KW-1185">Reference proteome</keyword>